<dbReference type="PANTHER" id="PTHR10894">
    <property type="entry name" value="NUCLEOLAR PROTEIN 5 NUCLEOLAR PROTEIN NOP5 NOP58"/>
    <property type="match status" value="1"/>
</dbReference>
<dbReference type="InterPro" id="IPR002687">
    <property type="entry name" value="Nop_dom"/>
</dbReference>
<dbReference type="InterPro" id="IPR012976">
    <property type="entry name" value="NOSIC"/>
</dbReference>
<dbReference type="PANTHER" id="PTHR10894:SF0">
    <property type="entry name" value="NUCLEOLAR PROTEIN 56"/>
    <property type="match status" value="1"/>
</dbReference>
<accession>A0A0F9N723</accession>
<dbReference type="Pfam" id="PF21572">
    <property type="entry name" value="Nop5_56-rel_N_Arc"/>
    <property type="match status" value="1"/>
</dbReference>
<dbReference type="Gene3D" id="1.10.287.660">
    <property type="entry name" value="Helix hairpin bin"/>
    <property type="match status" value="1"/>
</dbReference>
<dbReference type="GO" id="GO:0031428">
    <property type="term" value="C:box C/D methylation guide snoRNP complex"/>
    <property type="evidence" value="ECO:0007669"/>
    <property type="project" value="InterPro"/>
</dbReference>
<dbReference type="InterPro" id="IPR042239">
    <property type="entry name" value="Nop_C"/>
</dbReference>
<sequence length="399" mass="45755">MKAYVADTLIGIFALDETGNILNFIDFDGENEKIIEFYKDIEQETIQEVYRKFLSELKTAGYSEFIFDNVKLGNLTRQKSENKTKYKKLSIELKEFRLNLESHLKEIGINMTPEEILIKYKKVSEELTKTQISEVSGHVDNIIIQVITSLDMVKKSISLFSSHLREWYGLHFPELTDKIIEDNILLSRLISILGARGNFTYDNIKISFDINDKKINELEHFALDSMGADIDLKLLQNYADQIISLESFRQKLENYLAELMEKTAPNVNALIGSLIGAKLISKAGSLQKLAYMPASRIQLLGAEKALYRFLKTGEKRPKHGIIFQWNQIRSAKPWIRGKIARVVAGKIGLSAKVDYFSGEYIGDNFSTDIAQKIKELEKKYPNPPKRTDAVKTRKKRKKK</sequence>
<evidence type="ECO:0000256" key="1">
    <source>
        <dbReference type="ARBA" id="ARBA00009211"/>
    </source>
</evidence>
<evidence type="ECO:0000313" key="4">
    <source>
        <dbReference type="EMBL" id="KKN13734.1"/>
    </source>
</evidence>
<dbReference type="InterPro" id="IPR047099">
    <property type="entry name" value="Nop5_N_sf"/>
</dbReference>
<proteinExistence type="inferred from homology"/>
<dbReference type="InterPro" id="IPR029012">
    <property type="entry name" value="Helix_hairpin_bin_sf"/>
</dbReference>
<dbReference type="AlphaFoldDB" id="A0A0F9N723"/>
<evidence type="ECO:0000256" key="2">
    <source>
        <dbReference type="SAM" id="MobiDB-lite"/>
    </source>
</evidence>
<protein>
    <recommendedName>
        <fullName evidence="3">Nop domain-containing protein</fullName>
    </recommendedName>
</protein>
<name>A0A0F9N723_9ZZZZ</name>
<evidence type="ECO:0000259" key="3">
    <source>
        <dbReference type="PROSITE" id="PS51358"/>
    </source>
</evidence>
<dbReference type="EMBL" id="LAZR01003890">
    <property type="protein sequence ID" value="KKN13734.1"/>
    <property type="molecule type" value="Genomic_DNA"/>
</dbReference>
<dbReference type="SUPFAM" id="SSF89124">
    <property type="entry name" value="Nop domain"/>
    <property type="match status" value="1"/>
</dbReference>
<dbReference type="Gene3D" id="1.10.246.90">
    <property type="entry name" value="Nop domain"/>
    <property type="match status" value="1"/>
</dbReference>
<feature type="domain" description="Nop" evidence="3">
    <location>
        <begin position="263"/>
        <end position="378"/>
    </location>
</feature>
<dbReference type="Gene3D" id="1.10.150.460">
    <property type="match status" value="1"/>
</dbReference>
<dbReference type="GO" id="GO:0032040">
    <property type="term" value="C:small-subunit processome"/>
    <property type="evidence" value="ECO:0007669"/>
    <property type="project" value="InterPro"/>
</dbReference>
<comment type="similarity">
    <text evidence="1">Belongs to the NOP5/NOP56 family.</text>
</comment>
<dbReference type="GO" id="GO:0030515">
    <property type="term" value="F:snoRNA binding"/>
    <property type="evidence" value="ECO:0007669"/>
    <property type="project" value="InterPro"/>
</dbReference>
<dbReference type="Pfam" id="PF01798">
    <property type="entry name" value="Nop"/>
    <property type="match status" value="1"/>
</dbReference>
<reference evidence="4" key="1">
    <citation type="journal article" date="2015" name="Nature">
        <title>Complex archaea that bridge the gap between prokaryotes and eukaryotes.</title>
        <authorList>
            <person name="Spang A."/>
            <person name="Saw J.H."/>
            <person name="Jorgensen S.L."/>
            <person name="Zaremba-Niedzwiedzka K."/>
            <person name="Martijn J."/>
            <person name="Lind A.E."/>
            <person name="van Eijk R."/>
            <person name="Schleper C."/>
            <person name="Guy L."/>
            <person name="Ettema T.J."/>
        </authorList>
    </citation>
    <scope>NUCLEOTIDE SEQUENCE</scope>
</reference>
<dbReference type="PROSITE" id="PS51358">
    <property type="entry name" value="NOP"/>
    <property type="match status" value="1"/>
</dbReference>
<comment type="caution">
    <text evidence="4">The sequence shown here is derived from an EMBL/GenBank/DDBJ whole genome shotgun (WGS) entry which is preliminary data.</text>
</comment>
<dbReference type="Gene3D" id="3.30.420.220">
    <property type="match status" value="1"/>
</dbReference>
<feature type="region of interest" description="Disordered" evidence="2">
    <location>
        <begin position="376"/>
        <end position="399"/>
    </location>
</feature>
<dbReference type="InterPro" id="IPR036070">
    <property type="entry name" value="Nop_dom_sf"/>
</dbReference>
<dbReference type="InterPro" id="IPR045056">
    <property type="entry name" value="Nop56/Nop58"/>
</dbReference>
<feature type="compositionally biased region" description="Basic and acidic residues" evidence="2">
    <location>
        <begin position="376"/>
        <end position="391"/>
    </location>
</feature>
<gene>
    <name evidence="4" type="ORF">LCGC14_1003350</name>
</gene>
<dbReference type="InterPro" id="IPR048896">
    <property type="entry name" value="Nop5_56-rel_N"/>
</dbReference>
<dbReference type="SMART" id="SM00931">
    <property type="entry name" value="NOSIC"/>
    <property type="match status" value="1"/>
</dbReference>
<organism evidence="4">
    <name type="scientific">marine sediment metagenome</name>
    <dbReference type="NCBI Taxonomy" id="412755"/>
    <lineage>
        <taxon>unclassified sequences</taxon>
        <taxon>metagenomes</taxon>
        <taxon>ecological metagenomes</taxon>
    </lineage>
</organism>